<dbReference type="InterPro" id="IPR013099">
    <property type="entry name" value="K_chnl_dom"/>
</dbReference>
<keyword evidence="6" id="KW-1185">Reference proteome</keyword>
<evidence type="ECO:0000313" key="5">
    <source>
        <dbReference type="EMBL" id="EPX55745.1"/>
    </source>
</evidence>
<organism evidence="5 6">
    <name type="scientific">Cystobacter fuscus (strain ATCC 25194 / DSM 2262 / NBRC 100088 / M29)</name>
    <dbReference type="NCBI Taxonomy" id="1242864"/>
    <lineage>
        <taxon>Bacteria</taxon>
        <taxon>Pseudomonadati</taxon>
        <taxon>Myxococcota</taxon>
        <taxon>Myxococcia</taxon>
        <taxon>Myxococcales</taxon>
        <taxon>Cystobacterineae</taxon>
        <taxon>Archangiaceae</taxon>
        <taxon>Cystobacter</taxon>
    </lineage>
</organism>
<dbReference type="InterPro" id="IPR050721">
    <property type="entry name" value="Trk_Ktr_HKT_K-transport"/>
</dbReference>
<evidence type="ECO:0000256" key="1">
    <source>
        <dbReference type="ARBA" id="ARBA00004651"/>
    </source>
</evidence>
<dbReference type="Gene3D" id="3.40.50.720">
    <property type="entry name" value="NAD(P)-binding Rossmann-like Domain"/>
    <property type="match status" value="2"/>
</dbReference>
<dbReference type="GO" id="GO:0008324">
    <property type="term" value="F:monoatomic cation transmembrane transporter activity"/>
    <property type="evidence" value="ECO:0007669"/>
    <property type="project" value="InterPro"/>
</dbReference>
<dbReference type="OrthoDB" id="9799090at2"/>
<dbReference type="Pfam" id="PF02254">
    <property type="entry name" value="TrkA_N"/>
    <property type="match status" value="2"/>
</dbReference>
<comment type="caution">
    <text evidence="5">The sequence shown here is derived from an EMBL/GenBank/DDBJ whole genome shotgun (WGS) entry which is preliminary data.</text>
</comment>
<feature type="domain" description="RCK N-terminal" evidence="3">
    <location>
        <begin position="130"/>
        <end position="245"/>
    </location>
</feature>
<dbReference type="PANTHER" id="PTHR43833">
    <property type="entry name" value="POTASSIUM CHANNEL PROTEIN 2-RELATED-RELATED"/>
    <property type="match status" value="1"/>
</dbReference>
<comment type="subcellular location">
    <subcellularLocation>
        <location evidence="1">Cell membrane</location>
        <topology evidence="1">Multi-pass membrane protein</topology>
    </subcellularLocation>
</comment>
<feature type="domain" description="RCK C-terminal" evidence="4">
    <location>
        <begin position="263"/>
        <end position="347"/>
    </location>
</feature>
<reference evidence="5" key="1">
    <citation type="submission" date="2013-05" db="EMBL/GenBank/DDBJ databases">
        <title>Genome assembly of Cystobacter fuscus DSM 2262.</title>
        <authorList>
            <person name="Sharma G."/>
            <person name="Khatri I."/>
            <person name="Kaur C."/>
            <person name="Mayilraj S."/>
            <person name="Subramanian S."/>
        </authorList>
    </citation>
    <scope>NUCLEOTIDE SEQUENCE [LARGE SCALE GENOMIC DNA]</scope>
    <source>
        <strain evidence="5">DSM 2262</strain>
    </source>
</reference>
<dbReference type="InterPro" id="IPR036721">
    <property type="entry name" value="RCK_C_sf"/>
</dbReference>
<evidence type="ECO:0000259" key="3">
    <source>
        <dbReference type="PROSITE" id="PS51201"/>
    </source>
</evidence>
<dbReference type="SUPFAM" id="SSF51735">
    <property type="entry name" value="NAD(P)-binding Rossmann-fold domains"/>
    <property type="match status" value="2"/>
</dbReference>
<dbReference type="eggNOG" id="COG0569">
    <property type="taxonomic scope" value="Bacteria"/>
</dbReference>
<feature type="transmembrane region" description="Helical" evidence="2">
    <location>
        <begin position="58"/>
        <end position="76"/>
    </location>
</feature>
<gene>
    <name evidence="5" type="ORF">D187_008306</name>
</gene>
<sequence length="561" mass="62221">MKFLTSELTYFLRDAKARQNVRALLQLLAVLLLLVVVFTVLFHVLMKREGQEHSWLTGLYWTLTVMTTLGFGDITFHSDMGRAFSVVVLLSGVVFLLVLLPFTFIQFFYAPWMEAQRQSRAPRELPEDTRGHVILSHYDAVTMSLIPRLEFYGHPYVVLEDDVARALELHDRGVRVMVGPKDDQETYRRLRVQAASLLVATGDDFLNTNIAFTARELTEQVPIASLARKPESVDVLELAGANHVIQLPDMLGRSLARRTLAGEVRANVIGRFGQLVIAEAPVTGTPFVGKTLAETRLREVTGVNVVGMWQRGQFSLPRPDTRIESSTVLVLAGTDAQLETFDSLVVIYNVFDRPVLILGGGRVGRAVAASLREREVPYRIVEEKPENARGLEHAVVGSAADLEVLKRAGIDEAPTALVTTSNDAINIYLTIYCRRLRPDMQIISRATLERNVSTLHRAGADFVMSYASMGANAILNVLEQGDVVMLAEGLDVFRYPASAKVIGRSLRETRIREETGCSVIALEMPEQTVVNPDPSQPIPGGAELILIGTAEGERRFKERFA</sequence>
<name>S9NU92_CYSF2</name>
<dbReference type="AlphaFoldDB" id="S9NU92"/>
<protein>
    <submittedName>
        <fullName evidence="5">Trk system potassium uptake protein TrkA</fullName>
    </submittedName>
</protein>
<dbReference type="PROSITE" id="PS51201">
    <property type="entry name" value="RCK_N"/>
    <property type="match status" value="2"/>
</dbReference>
<dbReference type="SUPFAM" id="SSF116726">
    <property type="entry name" value="TrkA C-terminal domain-like"/>
    <property type="match status" value="2"/>
</dbReference>
<dbReference type="GO" id="GO:0006813">
    <property type="term" value="P:potassium ion transport"/>
    <property type="evidence" value="ECO:0007669"/>
    <property type="project" value="InterPro"/>
</dbReference>
<proteinExistence type="predicted"/>
<dbReference type="Gene3D" id="1.10.287.70">
    <property type="match status" value="1"/>
</dbReference>
<dbReference type="EMBL" id="ANAH02000069">
    <property type="protein sequence ID" value="EPX55745.1"/>
    <property type="molecule type" value="Genomic_DNA"/>
</dbReference>
<feature type="domain" description="RCK N-terminal" evidence="3">
    <location>
        <begin position="352"/>
        <end position="464"/>
    </location>
</feature>
<dbReference type="InterPro" id="IPR006037">
    <property type="entry name" value="RCK_C"/>
</dbReference>
<dbReference type="Pfam" id="PF02080">
    <property type="entry name" value="TrkA_C"/>
    <property type="match status" value="2"/>
</dbReference>
<dbReference type="Gene3D" id="3.30.70.1450">
    <property type="entry name" value="Regulator of K+ conductance, C-terminal domain"/>
    <property type="match status" value="2"/>
</dbReference>
<dbReference type="RefSeq" id="WP_002628357.1">
    <property type="nucleotide sequence ID" value="NZ_ANAH02000069.1"/>
</dbReference>
<keyword evidence="2" id="KW-0812">Transmembrane</keyword>
<dbReference type="PANTHER" id="PTHR43833:SF9">
    <property type="entry name" value="POTASSIUM CHANNEL PROTEIN YUGO-RELATED"/>
    <property type="match status" value="1"/>
</dbReference>
<keyword evidence="2" id="KW-1133">Transmembrane helix</keyword>
<evidence type="ECO:0000256" key="2">
    <source>
        <dbReference type="SAM" id="Phobius"/>
    </source>
</evidence>
<feature type="transmembrane region" description="Helical" evidence="2">
    <location>
        <begin position="21"/>
        <end position="46"/>
    </location>
</feature>
<accession>S9NU92</accession>
<dbReference type="SUPFAM" id="SSF81324">
    <property type="entry name" value="Voltage-gated potassium channels"/>
    <property type="match status" value="1"/>
</dbReference>
<dbReference type="Proteomes" id="UP000011682">
    <property type="component" value="Unassembled WGS sequence"/>
</dbReference>
<dbReference type="Pfam" id="PF07885">
    <property type="entry name" value="Ion_trans_2"/>
    <property type="match status" value="1"/>
</dbReference>
<dbReference type="InterPro" id="IPR003148">
    <property type="entry name" value="RCK_N"/>
</dbReference>
<dbReference type="eggNOG" id="COG1226">
    <property type="taxonomic scope" value="Bacteria"/>
</dbReference>
<dbReference type="GO" id="GO:0005886">
    <property type="term" value="C:plasma membrane"/>
    <property type="evidence" value="ECO:0007669"/>
    <property type="project" value="UniProtKB-SubCell"/>
</dbReference>
<keyword evidence="2" id="KW-0472">Membrane</keyword>
<evidence type="ECO:0000313" key="6">
    <source>
        <dbReference type="Proteomes" id="UP000011682"/>
    </source>
</evidence>
<dbReference type="InterPro" id="IPR036291">
    <property type="entry name" value="NAD(P)-bd_dom_sf"/>
</dbReference>
<dbReference type="PROSITE" id="PS51202">
    <property type="entry name" value="RCK_C"/>
    <property type="match status" value="2"/>
</dbReference>
<evidence type="ECO:0000259" key="4">
    <source>
        <dbReference type="PROSITE" id="PS51202"/>
    </source>
</evidence>
<feature type="domain" description="RCK C-terminal" evidence="4">
    <location>
        <begin position="475"/>
        <end position="561"/>
    </location>
</feature>
<feature type="transmembrane region" description="Helical" evidence="2">
    <location>
        <begin position="83"/>
        <end position="109"/>
    </location>
</feature>